<dbReference type="EMBL" id="JSFK01000007">
    <property type="protein sequence ID" value="KHA73045.1"/>
    <property type="molecule type" value="Genomic_DNA"/>
</dbReference>
<evidence type="ECO:0000313" key="3">
    <source>
        <dbReference type="Proteomes" id="UP000030564"/>
    </source>
</evidence>
<evidence type="ECO:0000256" key="1">
    <source>
        <dbReference type="SAM" id="SignalP"/>
    </source>
</evidence>
<sequence>MNILKVGLCLMAASLLCGCNPLMSASLNNLKAAVVGPDEVDVSAAEVAGVNYPQLKLTTPSGSGVLALVRERDDLQFWVASGKQVLLLRNGLAVRTIGLGLEGDLDGTRLADDAPFKQGLHHVADGFTTRRWIDLYKGQEVGVIVNSRFSRRSEQTLKILDKEYTVLRVDEQIDAPAIGLSATNRYWVDPRDGFILQSEQQLTSQLRVKVVQLTPDRRHLP</sequence>
<name>A0A0A6DD04_9PSED</name>
<dbReference type="InterPro" id="IPR023373">
    <property type="entry name" value="YmcC_sf"/>
</dbReference>
<dbReference type="OrthoDB" id="7001949at2"/>
<dbReference type="InterPro" id="IPR021308">
    <property type="entry name" value="GfcB"/>
</dbReference>
<dbReference type="Gene3D" id="2.40.360.10">
    <property type="entry name" value="YmcC-like"/>
    <property type="match status" value="1"/>
</dbReference>
<proteinExistence type="predicted"/>
<dbReference type="AlphaFoldDB" id="A0A0A6DD04"/>
<protein>
    <submittedName>
        <fullName evidence="2">Lipoprotein</fullName>
    </submittedName>
</protein>
<accession>A0A0A6DD04</accession>
<dbReference type="PATRIC" id="fig|587753.9.peg.5676"/>
<keyword evidence="2" id="KW-0449">Lipoprotein</keyword>
<dbReference type="Pfam" id="PF11102">
    <property type="entry name" value="YjbF"/>
    <property type="match status" value="1"/>
</dbReference>
<reference evidence="2 3" key="1">
    <citation type="submission" date="2014-10" db="EMBL/GenBank/DDBJ databases">
        <title>Draft genome sequence of Pseudomonas chlororaphis EA105.</title>
        <authorList>
            <person name="McCully L.M."/>
            <person name="Bitzer A.S."/>
            <person name="Spence C."/>
            <person name="Bais H."/>
            <person name="Silby M.W."/>
        </authorList>
    </citation>
    <scope>NUCLEOTIDE SEQUENCE [LARGE SCALE GENOMIC DNA]</scope>
    <source>
        <strain evidence="2 3">EA105</strain>
    </source>
</reference>
<dbReference type="PROSITE" id="PS51257">
    <property type="entry name" value="PROKAR_LIPOPROTEIN"/>
    <property type="match status" value="1"/>
</dbReference>
<feature type="signal peptide" evidence="1">
    <location>
        <begin position="1"/>
        <end position="24"/>
    </location>
</feature>
<evidence type="ECO:0000313" key="2">
    <source>
        <dbReference type="EMBL" id="KHA73045.1"/>
    </source>
</evidence>
<organism evidence="2 3">
    <name type="scientific">Pseudomonas chlororaphis</name>
    <dbReference type="NCBI Taxonomy" id="587753"/>
    <lineage>
        <taxon>Bacteria</taxon>
        <taxon>Pseudomonadati</taxon>
        <taxon>Pseudomonadota</taxon>
        <taxon>Gammaproteobacteria</taxon>
        <taxon>Pseudomonadales</taxon>
        <taxon>Pseudomonadaceae</taxon>
        <taxon>Pseudomonas</taxon>
    </lineage>
</organism>
<keyword evidence="1" id="KW-0732">Signal</keyword>
<gene>
    <name evidence="2" type="ORF">NZ35_12035</name>
</gene>
<dbReference type="SUPFAM" id="SSF159270">
    <property type="entry name" value="YmcC-like"/>
    <property type="match status" value="1"/>
</dbReference>
<comment type="caution">
    <text evidence="2">The sequence shown here is derived from an EMBL/GenBank/DDBJ whole genome shotgun (WGS) entry which is preliminary data.</text>
</comment>
<dbReference type="Proteomes" id="UP000030564">
    <property type="component" value="Unassembled WGS sequence"/>
</dbReference>
<feature type="chain" id="PRO_5002026580" evidence="1">
    <location>
        <begin position="25"/>
        <end position="221"/>
    </location>
</feature>